<evidence type="ECO:0000313" key="2">
    <source>
        <dbReference type="Proteomes" id="UP000198417"/>
    </source>
</evidence>
<dbReference type="OrthoDB" id="10016564at2"/>
<dbReference type="AlphaFoldDB" id="A0A238UXL8"/>
<reference evidence="1 2" key="1">
    <citation type="submission" date="2017-06" db="EMBL/GenBank/DDBJ databases">
        <authorList>
            <person name="Kim H.J."/>
            <person name="Triplett B.A."/>
        </authorList>
    </citation>
    <scope>NUCLEOTIDE SEQUENCE [LARGE SCALE GENOMIC DNA]</scope>
    <source>
        <strain evidence="1 2">DSM 29052</strain>
    </source>
</reference>
<sequence>MDIFQSFGLTCSFSICVFLAPISTEAQEFDFQALSKLATEGAGPPGAGPGSKTVFVDYTLSDRVSVLTGCTSGKSDGLGEKIQSSLETAIAGYPASGLISWFLKAGVLRVAKSGVFTITKDKAVCWALVHEPNVLRKSSGSYGNGSIFTTSWQGGKIVDARTDSRFCKTINKNFLCYEVTQSPQGFTDEVDAVSGCFQMEVSGQLRSMSFGRGNSLPDHVASTFSPSESISSEGCVTRGLGQDIKG</sequence>
<dbReference type="EMBL" id="FZNN01000001">
    <property type="protein sequence ID" value="SNR26009.1"/>
    <property type="molecule type" value="Genomic_DNA"/>
</dbReference>
<evidence type="ECO:0000313" key="1">
    <source>
        <dbReference type="EMBL" id="SNR26009.1"/>
    </source>
</evidence>
<name>A0A238UXL8_9RHOB</name>
<proteinExistence type="predicted"/>
<dbReference type="Proteomes" id="UP000198417">
    <property type="component" value="Unassembled WGS sequence"/>
</dbReference>
<gene>
    <name evidence="1" type="ORF">SAMN06265370_101179</name>
</gene>
<dbReference type="RefSeq" id="WP_141135058.1">
    <property type="nucleotide sequence ID" value="NZ_FZNN01000001.1"/>
</dbReference>
<keyword evidence="2" id="KW-1185">Reference proteome</keyword>
<organism evidence="1 2">
    <name type="scientific">Puniceibacterium sediminis</name>
    <dbReference type="NCBI Taxonomy" id="1608407"/>
    <lineage>
        <taxon>Bacteria</taxon>
        <taxon>Pseudomonadati</taxon>
        <taxon>Pseudomonadota</taxon>
        <taxon>Alphaproteobacteria</taxon>
        <taxon>Rhodobacterales</taxon>
        <taxon>Paracoccaceae</taxon>
        <taxon>Puniceibacterium</taxon>
    </lineage>
</organism>
<accession>A0A238UXL8</accession>
<protein>
    <submittedName>
        <fullName evidence="1">Uncharacterized protein</fullName>
    </submittedName>
</protein>